<gene>
    <name evidence="3" type="ORF">BN946_scf184977.g109</name>
</gene>
<dbReference type="AlphaFoldDB" id="A0A060SDH1"/>
<evidence type="ECO:0000313" key="4">
    <source>
        <dbReference type="Proteomes" id="UP000029665"/>
    </source>
</evidence>
<dbReference type="OrthoDB" id="10265211at2759"/>
<feature type="compositionally biased region" description="Acidic residues" evidence="1">
    <location>
        <begin position="486"/>
        <end position="506"/>
    </location>
</feature>
<organism evidence="3 4">
    <name type="scientific">Pycnoporus cinnabarinus</name>
    <name type="common">Cinnabar-red polypore</name>
    <name type="synonym">Trametes cinnabarina</name>
    <dbReference type="NCBI Taxonomy" id="5643"/>
    <lineage>
        <taxon>Eukaryota</taxon>
        <taxon>Fungi</taxon>
        <taxon>Dikarya</taxon>
        <taxon>Basidiomycota</taxon>
        <taxon>Agaricomycotina</taxon>
        <taxon>Agaricomycetes</taxon>
        <taxon>Polyporales</taxon>
        <taxon>Polyporaceae</taxon>
        <taxon>Trametes</taxon>
    </lineage>
</organism>
<dbReference type="GO" id="GO:0003688">
    <property type="term" value="F:DNA replication origin binding"/>
    <property type="evidence" value="ECO:0007669"/>
    <property type="project" value="TreeGrafter"/>
</dbReference>
<evidence type="ECO:0000313" key="3">
    <source>
        <dbReference type="EMBL" id="CDO72410.1"/>
    </source>
</evidence>
<dbReference type="HOGENOM" id="CLU_010669_1_0_1"/>
<comment type="caution">
    <text evidence="3">The sequence shown here is derived from an EMBL/GenBank/DDBJ whole genome shotgun (WGS) entry which is preliminary data.</text>
</comment>
<dbReference type="InterPro" id="IPR040855">
    <property type="entry name" value="ORC_WH_C"/>
</dbReference>
<feature type="domain" description="Origin recognition complex subunit 3 winged helix C-terminal" evidence="2">
    <location>
        <begin position="362"/>
        <end position="546"/>
    </location>
</feature>
<dbReference type="EMBL" id="CCBP010000112">
    <property type="protein sequence ID" value="CDO72410.1"/>
    <property type="molecule type" value="Genomic_DNA"/>
</dbReference>
<dbReference type="CDD" id="cd20704">
    <property type="entry name" value="Orc3"/>
    <property type="match status" value="1"/>
</dbReference>
<evidence type="ECO:0000259" key="2">
    <source>
        <dbReference type="Pfam" id="PF18137"/>
    </source>
</evidence>
<dbReference type="STRING" id="5643.A0A060SDH1"/>
<dbReference type="GO" id="GO:0006270">
    <property type="term" value="P:DNA replication initiation"/>
    <property type="evidence" value="ECO:0007669"/>
    <property type="project" value="TreeGrafter"/>
</dbReference>
<dbReference type="GO" id="GO:0031261">
    <property type="term" value="C:DNA replication preinitiation complex"/>
    <property type="evidence" value="ECO:0007669"/>
    <property type="project" value="TreeGrafter"/>
</dbReference>
<dbReference type="GO" id="GO:0005664">
    <property type="term" value="C:nuclear origin of replication recognition complex"/>
    <property type="evidence" value="ECO:0007669"/>
    <property type="project" value="InterPro"/>
</dbReference>
<accession>A0A060SDH1</accession>
<evidence type="ECO:0000256" key="1">
    <source>
        <dbReference type="SAM" id="MobiDB-lite"/>
    </source>
</evidence>
<dbReference type="OMA" id="YCLMEHY"/>
<dbReference type="PANTHER" id="PTHR12748:SF0">
    <property type="entry name" value="ORIGIN RECOGNITION COMPLEX SUBUNIT 3"/>
    <property type="match status" value="1"/>
</dbReference>
<name>A0A060SDH1_PYCCI</name>
<dbReference type="Pfam" id="PF18137">
    <property type="entry name" value="WHD_ORC"/>
    <property type="match status" value="1"/>
</dbReference>
<dbReference type="InterPro" id="IPR020795">
    <property type="entry name" value="ORC3"/>
</dbReference>
<dbReference type="GO" id="GO:0005656">
    <property type="term" value="C:nuclear pre-replicative complex"/>
    <property type="evidence" value="ECO:0007669"/>
    <property type="project" value="TreeGrafter"/>
</dbReference>
<proteinExistence type="predicted"/>
<feature type="compositionally biased region" description="Polar residues" evidence="1">
    <location>
        <begin position="455"/>
        <end position="468"/>
    </location>
</feature>
<protein>
    <recommendedName>
        <fullName evidence="2">Origin recognition complex subunit 3 winged helix C-terminal domain-containing protein</fullName>
    </recommendedName>
</protein>
<reference evidence="3" key="1">
    <citation type="submission" date="2014-01" db="EMBL/GenBank/DDBJ databases">
        <title>The genome of the white-rot fungus Pycnoporus cinnabarinus: a basidiomycete model with a versatile arsenal for lignocellulosic biomass breakdown.</title>
        <authorList>
            <person name="Levasseur A."/>
            <person name="Lomascolo A."/>
            <person name="Ruiz-Duenas F.J."/>
            <person name="Uzan E."/>
            <person name="Piumi F."/>
            <person name="Kues U."/>
            <person name="Ram A.F.J."/>
            <person name="Murat C."/>
            <person name="Haon M."/>
            <person name="Benoit I."/>
            <person name="Arfi Y."/>
            <person name="Chevret D."/>
            <person name="Drula E."/>
            <person name="Kwon M.J."/>
            <person name="Gouret P."/>
            <person name="Lesage-Meessen L."/>
            <person name="Lombard V."/>
            <person name="Mariette J."/>
            <person name="Noirot C."/>
            <person name="Park J."/>
            <person name="Patyshakuliyeva A."/>
            <person name="Wieneger R.A.B."/>
            <person name="Wosten H.A.B."/>
            <person name="Martin F."/>
            <person name="Coutinho P.M."/>
            <person name="de Vries R."/>
            <person name="Martinez A.T."/>
            <person name="Klopp C."/>
            <person name="Pontarotti P."/>
            <person name="Henrissat B."/>
            <person name="Record E."/>
        </authorList>
    </citation>
    <scope>NUCLEOTIDE SEQUENCE [LARGE SCALE GENOMIC DNA]</scope>
    <source>
        <strain evidence="3">BRFM137</strain>
    </source>
</reference>
<dbReference type="PANTHER" id="PTHR12748">
    <property type="entry name" value="ORIGIN RECOGNITION COMPLEX SUBUNIT 3"/>
    <property type="match status" value="1"/>
</dbReference>
<sequence>MASPPSPSYLHSDYPRSTLSLLRADQVVASSGMTMVKEVLEKADRIAIKTFFDPDFDSDIMLGPAMLEYIVDFATRHVASPDVLTSLLQVNISATSALVPTPSRTSQASRLTDDRLKYSSDLRPLVEALQVRLLASSTPAPQTRSGPATPSTPRKFNRIARASAEDAATVNRLLHHVDSARADFHRSIRRTRLALAVARIAERVALGEAQANAKSAEGSGRLQSINSLIALLRGRTGNQIRYVCMAIRKLSLPKLGELLHELHAFLWDLQSVEVKRAEEHARVWIVTQLNKLPHEEEDREPHEEDHSAAQDPEVKQIATAISEWLQQYIEERIVRFDDYALWDIWYTGNTPFPSELVNPAPRPTVVSALLYPYDFARAHAELVQTSSSWEDAGPSQPEPFVREPDMWELPDTSIAFRRYMEAGRMVNVYDWFESFAVVLESQRRELRRLEKATARRSSAQPNDKQPVQNGRGRRRGSTASARMDVDGEEGGNDENVESEEEMDEKEEERWKIEVQARFIRALHELDYMGFVKHTGRKPDHVIKAIYDIPD</sequence>
<keyword evidence="4" id="KW-1185">Reference proteome</keyword>
<feature type="region of interest" description="Disordered" evidence="1">
    <location>
        <begin position="450"/>
        <end position="507"/>
    </location>
</feature>
<dbReference type="Proteomes" id="UP000029665">
    <property type="component" value="Unassembled WGS sequence"/>
</dbReference>